<evidence type="ECO:0000313" key="1">
    <source>
        <dbReference type="Proteomes" id="UP000095282"/>
    </source>
</evidence>
<protein>
    <submittedName>
        <fullName evidence="2">Ovule protein</fullName>
    </submittedName>
</protein>
<accession>A0A1I7UDC4</accession>
<proteinExistence type="predicted"/>
<dbReference type="Proteomes" id="UP000095282">
    <property type="component" value="Unplaced"/>
</dbReference>
<dbReference type="WBParaSite" id="Csp11.Scaffold629.g8188.t1">
    <property type="protein sequence ID" value="Csp11.Scaffold629.g8188.t1"/>
    <property type="gene ID" value="Csp11.Scaffold629.g8188"/>
</dbReference>
<name>A0A1I7UDC4_9PELO</name>
<dbReference type="AlphaFoldDB" id="A0A1I7UDC4"/>
<sequence length="81" mass="9716">MMFQSLKSFRETNPKKLTKPEVVERSISCEKRRNHALSNSILFDSLVLQEKSFQFHKLFNHSDGFHSGKRKLEIRRRFCFL</sequence>
<organism evidence="1 2">
    <name type="scientific">Caenorhabditis tropicalis</name>
    <dbReference type="NCBI Taxonomy" id="1561998"/>
    <lineage>
        <taxon>Eukaryota</taxon>
        <taxon>Metazoa</taxon>
        <taxon>Ecdysozoa</taxon>
        <taxon>Nematoda</taxon>
        <taxon>Chromadorea</taxon>
        <taxon>Rhabditida</taxon>
        <taxon>Rhabditina</taxon>
        <taxon>Rhabditomorpha</taxon>
        <taxon>Rhabditoidea</taxon>
        <taxon>Rhabditidae</taxon>
        <taxon>Peloderinae</taxon>
        <taxon>Caenorhabditis</taxon>
    </lineage>
</organism>
<reference evidence="2" key="1">
    <citation type="submission" date="2016-11" db="UniProtKB">
        <authorList>
            <consortium name="WormBaseParasite"/>
        </authorList>
    </citation>
    <scope>IDENTIFICATION</scope>
</reference>
<evidence type="ECO:0000313" key="2">
    <source>
        <dbReference type="WBParaSite" id="Csp11.Scaffold629.g8188.t1"/>
    </source>
</evidence>
<keyword evidence="1" id="KW-1185">Reference proteome</keyword>